<dbReference type="PROSITE" id="PS50097">
    <property type="entry name" value="BTB"/>
    <property type="match status" value="1"/>
</dbReference>
<dbReference type="InterPro" id="IPR000210">
    <property type="entry name" value="BTB/POZ_dom"/>
</dbReference>
<proteinExistence type="predicted"/>
<reference evidence="4" key="1">
    <citation type="journal article" date="2013" name="Nature">
        <title>Draft genome of the wheat A-genome progenitor Triticum urartu.</title>
        <authorList>
            <person name="Ling H.Q."/>
            <person name="Zhao S."/>
            <person name="Liu D."/>
            <person name="Wang J."/>
            <person name="Sun H."/>
            <person name="Zhang C."/>
            <person name="Fan H."/>
            <person name="Li D."/>
            <person name="Dong L."/>
            <person name="Tao Y."/>
            <person name="Gao C."/>
            <person name="Wu H."/>
            <person name="Li Y."/>
            <person name="Cui Y."/>
            <person name="Guo X."/>
            <person name="Zheng S."/>
            <person name="Wang B."/>
            <person name="Yu K."/>
            <person name="Liang Q."/>
            <person name="Yang W."/>
            <person name="Lou X."/>
            <person name="Chen J."/>
            <person name="Feng M."/>
            <person name="Jian J."/>
            <person name="Zhang X."/>
            <person name="Luo G."/>
            <person name="Jiang Y."/>
            <person name="Liu J."/>
            <person name="Wang Z."/>
            <person name="Sha Y."/>
            <person name="Zhang B."/>
            <person name="Wu H."/>
            <person name="Tang D."/>
            <person name="Shen Q."/>
            <person name="Xue P."/>
            <person name="Zou S."/>
            <person name="Wang X."/>
            <person name="Liu X."/>
            <person name="Wang F."/>
            <person name="Yang Y."/>
            <person name="An X."/>
            <person name="Dong Z."/>
            <person name="Zhang K."/>
            <person name="Zhang X."/>
            <person name="Luo M.C."/>
            <person name="Dvorak J."/>
            <person name="Tong Y."/>
            <person name="Wang J."/>
            <person name="Yang H."/>
            <person name="Li Z."/>
            <person name="Wang D."/>
            <person name="Zhang A."/>
            <person name="Wang J."/>
        </authorList>
    </citation>
    <scope>NUCLEOTIDE SEQUENCE</scope>
    <source>
        <strain evidence="4">cv. G1812</strain>
    </source>
</reference>
<protein>
    <recommendedName>
        <fullName evidence="2">BTB domain-containing protein</fullName>
    </recommendedName>
</protein>
<dbReference type="SUPFAM" id="SSF54695">
    <property type="entry name" value="POZ domain"/>
    <property type="match status" value="1"/>
</dbReference>
<evidence type="ECO:0000259" key="2">
    <source>
        <dbReference type="PROSITE" id="PS50097"/>
    </source>
</evidence>
<name>A0A8R7R7A1_TRIUA</name>
<dbReference type="Gene3D" id="3.30.710.10">
    <property type="entry name" value="Potassium Channel Kv1.1, Chain A"/>
    <property type="match status" value="1"/>
</dbReference>
<dbReference type="EnsemblPlants" id="TuG1812G0700005038.01.T01">
    <property type="protein sequence ID" value="TuG1812G0700005038.01.T01.cds399856"/>
    <property type="gene ID" value="TuG1812G0700005038.01"/>
</dbReference>
<accession>A0A8R7R7A1</accession>
<feature type="domain" description="BTB" evidence="2">
    <location>
        <begin position="64"/>
        <end position="111"/>
    </location>
</feature>
<evidence type="ECO:0000313" key="4">
    <source>
        <dbReference type="Proteomes" id="UP000015106"/>
    </source>
</evidence>
<dbReference type="Gramene" id="TuG1812G0700005038.01.T01">
    <property type="protein sequence ID" value="TuG1812G0700005038.01.T01.cds399856"/>
    <property type="gene ID" value="TuG1812G0700005038.01"/>
</dbReference>
<evidence type="ECO:0000256" key="1">
    <source>
        <dbReference type="ARBA" id="ARBA00004906"/>
    </source>
</evidence>
<comment type="pathway">
    <text evidence="1">Protein modification; protein ubiquitination.</text>
</comment>
<dbReference type="InterPro" id="IPR045005">
    <property type="entry name" value="BPM1-6"/>
</dbReference>
<reference evidence="3" key="3">
    <citation type="submission" date="2022-06" db="UniProtKB">
        <authorList>
            <consortium name="EnsemblPlants"/>
        </authorList>
    </citation>
    <scope>IDENTIFICATION</scope>
</reference>
<organism evidence="3 4">
    <name type="scientific">Triticum urartu</name>
    <name type="common">Red wild einkorn</name>
    <name type="synonym">Crithodium urartu</name>
    <dbReference type="NCBI Taxonomy" id="4572"/>
    <lineage>
        <taxon>Eukaryota</taxon>
        <taxon>Viridiplantae</taxon>
        <taxon>Streptophyta</taxon>
        <taxon>Embryophyta</taxon>
        <taxon>Tracheophyta</taxon>
        <taxon>Spermatophyta</taxon>
        <taxon>Magnoliopsida</taxon>
        <taxon>Liliopsida</taxon>
        <taxon>Poales</taxon>
        <taxon>Poaceae</taxon>
        <taxon>BOP clade</taxon>
        <taxon>Pooideae</taxon>
        <taxon>Triticodae</taxon>
        <taxon>Triticeae</taxon>
        <taxon>Triticinae</taxon>
        <taxon>Triticum</taxon>
    </lineage>
</organism>
<evidence type="ECO:0000313" key="3">
    <source>
        <dbReference type="EnsemblPlants" id="TuG1812G0700005038.01.T01.cds399856"/>
    </source>
</evidence>
<dbReference type="PANTHER" id="PTHR26379">
    <property type="entry name" value="BTB/POZ AND MATH DOMAIN-CONTAINING PROTEIN 1"/>
    <property type="match status" value="1"/>
</dbReference>
<reference evidence="3" key="2">
    <citation type="submission" date="2018-03" db="EMBL/GenBank/DDBJ databases">
        <title>The Triticum urartu genome reveals the dynamic nature of wheat genome evolution.</title>
        <authorList>
            <person name="Ling H."/>
            <person name="Ma B."/>
            <person name="Shi X."/>
            <person name="Liu H."/>
            <person name="Dong L."/>
            <person name="Sun H."/>
            <person name="Cao Y."/>
            <person name="Gao Q."/>
            <person name="Zheng S."/>
            <person name="Li Y."/>
            <person name="Yu Y."/>
            <person name="Du H."/>
            <person name="Qi M."/>
            <person name="Li Y."/>
            <person name="Yu H."/>
            <person name="Cui Y."/>
            <person name="Wang N."/>
            <person name="Chen C."/>
            <person name="Wu H."/>
            <person name="Zhao Y."/>
            <person name="Zhang J."/>
            <person name="Li Y."/>
            <person name="Zhou W."/>
            <person name="Zhang B."/>
            <person name="Hu W."/>
            <person name="Eijk M."/>
            <person name="Tang J."/>
            <person name="Witsenboer H."/>
            <person name="Zhao S."/>
            <person name="Li Z."/>
            <person name="Zhang A."/>
            <person name="Wang D."/>
            <person name="Liang C."/>
        </authorList>
    </citation>
    <scope>NUCLEOTIDE SEQUENCE [LARGE SCALE GENOMIC DNA]</scope>
    <source>
        <strain evidence="3">cv. G1812</strain>
    </source>
</reference>
<dbReference type="Proteomes" id="UP000015106">
    <property type="component" value="Chromosome 7"/>
</dbReference>
<keyword evidence="4" id="KW-1185">Reference proteome</keyword>
<dbReference type="Pfam" id="PF00651">
    <property type="entry name" value="BTB"/>
    <property type="match status" value="1"/>
</dbReference>
<dbReference type="PANTHER" id="PTHR26379:SF520">
    <property type="entry name" value="BTB DOMAIN-CONTAINING PROTEIN"/>
    <property type="match status" value="1"/>
</dbReference>
<dbReference type="InterPro" id="IPR011333">
    <property type="entry name" value="SKP1/BTB/POZ_sf"/>
</dbReference>
<sequence length="111" mass="11805">VLLVSRAALEASGYLARDGNCFLQCKAVLSRETYTYGGDGAETAIHPRDLGHDLGDLLRSQSGADVTFVAGSESFRAHRCVLAARSPVFAAEFAGSLMEETHEVKDTDADA</sequence>
<dbReference type="GO" id="GO:0016567">
    <property type="term" value="P:protein ubiquitination"/>
    <property type="evidence" value="ECO:0007669"/>
    <property type="project" value="InterPro"/>
</dbReference>
<dbReference type="AlphaFoldDB" id="A0A8R7R7A1"/>